<evidence type="ECO:0000256" key="3">
    <source>
        <dbReference type="ARBA" id="ARBA00022801"/>
    </source>
</evidence>
<dbReference type="SUPFAM" id="SSF53774">
    <property type="entry name" value="Glutaminase/Asparaginase"/>
    <property type="match status" value="1"/>
</dbReference>
<dbReference type="CDD" id="cd08964">
    <property type="entry name" value="L-asparaginase_II"/>
    <property type="match status" value="1"/>
</dbReference>
<dbReference type="InterPro" id="IPR040919">
    <property type="entry name" value="Asparaginase_C"/>
</dbReference>
<evidence type="ECO:0000256" key="4">
    <source>
        <dbReference type="ARBA" id="ARBA00049366"/>
    </source>
</evidence>
<evidence type="ECO:0000313" key="13">
    <source>
        <dbReference type="Proteomes" id="UP001243623"/>
    </source>
</evidence>
<evidence type="ECO:0000313" key="12">
    <source>
        <dbReference type="EMBL" id="WIW70045.1"/>
    </source>
</evidence>
<dbReference type="PANTHER" id="PTHR11707:SF28">
    <property type="entry name" value="60 KDA LYSOPHOSPHOLIPASE"/>
    <property type="match status" value="1"/>
</dbReference>
<feature type="binding site" evidence="6">
    <location>
        <position position="62"/>
    </location>
    <ligand>
        <name>substrate</name>
    </ligand>
</feature>
<reference evidence="12" key="1">
    <citation type="submission" date="2023-03" db="EMBL/GenBank/DDBJ databases">
        <title>Selenobaculum gbiensis gen. nov. sp. nov., a new bacterium isolated from the gut microbiota of IBD patient.</title>
        <authorList>
            <person name="Yeo S."/>
            <person name="Park H."/>
            <person name="Huh C.S."/>
        </authorList>
    </citation>
    <scope>NUCLEOTIDE SEQUENCE</scope>
    <source>
        <strain evidence="12">ICN-92133</strain>
    </source>
</reference>
<dbReference type="InterPro" id="IPR020827">
    <property type="entry name" value="Asparaginase/glutaminase_AS1"/>
</dbReference>
<feature type="active site" evidence="7">
    <location>
        <position position="15"/>
    </location>
</feature>
<dbReference type="PIRSF" id="PIRSF500176">
    <property type="entry name" value="L_ASNase"/>
    <property type="match status" value="1"/>
</dbReference>
<dbReference type="InterPro" id="IPR027475">
    <property type="entry name" value="Asparaginase/glutaminase_AS2"/>
</dbReference>
<dbReference type="Pfam" id="PF00710">
    <property type="entry name" value="Asparaginase"/>
    <property type="match status" value="1"/>
</dbReference>
<comment type="similarity">
    <text evidence="1 9">Belongs to the asparaginase 1 family.</text>
</comment>
<evidence type="ECO:0000256" key="9">
    <source>
        <dbReference type="RuleBase" id="RU004456"/>
    </source>
</evidence>
<dbReference type="PROSITE" id="PS00917">
    <property type="entry name" value="ASN_GLN_ASE_2"/>
    <property type="match status" value="1"/>
</dbReference>
<dbReference type="SMART" id="SM00870">
    <property type="entry name" value="Asparaginase"/>
    <property type="match status" value="1"/>
</dbReference>
<evidence type="ECO:0000256" key="8">
    <source>
        <dbReference type="PROSITE-ProRule" id="PRU10100"/>
    </source>
</evidence>
<feature type="domain" description="Asparaginase/glutaminase C-terminal" evidence="11">
    <location>
        <begin position="219"/>
        <end position="328"/>
    </location>
</feature>
<accession>A0A9Y2AEF4</accession>
<dbReference type="InterPro" id="IPR004550">
    <property type="entry name" value="AsnASE_II"/>
</dbReference>
<dbReference type="InterPro" id="IPR027474">
    <property type="entry name" value="L-asparaginase_N"/>
</dbReference>
<evidence type="ECO:0000256" key="2">
    <source>
        <dbReference type="ARBA" id="ARBA00012920"/>
    </source>
</evidence>
<sequence>MTTLPKIKVLATGGTIAGSSASSTEMTGYQAGTLGVDLLLSAVPGIQKIVDISGEQISEIDSCNMTEEIWFKLANKLNALLADDEITGVVITHGTDTMEETAYFLNLVLNSSKPVVLVGAMRPATAISADGPLNLLNAVKIAIHPDSIGQGVLVTMNDEIHSARDVTKTNTFMVNTFKATELGILGYIINGEVKYYRATTRKHTTNVDLPLEHITELPQVEIIYAHANQNRILIDAAVESGAKGIIYAGMGNGSIHCNAEAALIDAAKQGVIVVRSSRAGNGVVVTTNPFWDENNFVKSDTLNPQKARILLALALTQTNKPEEIQKMFSEY</sequence>
<feature type="active site" evidence="8">
    <location>
        <position position="95"/>
    </location>
</feature>
<feature type="active site" description="O-isoaspartyl threonine intermediate" evidence="5">
    <location>
        <position position="15"/>
    </location>
</feature>
<protein>
    <recommendedName>
        <fullName evidence="2">asparaginase</fullName>
        <ecNumber evidence="2">3.5.1.1</ecNumber>
    </recommendedName>
</protein>
<proteinExistence type="inferred from homology"/>
<dbReference type="KEGG" id="sgbi:P3F81_09055"/>
<evidence type="ECO:0000256" key="5">
    <source>
        <dbReference type="PIRSR" id="PIRSR001220-1"/>
    </source>
</evidence>
<dbReference type="Gene3D" id="3.40.50.1170">
    <property type="entry name" value="L-asparaginase, N-terminal domain"/>
    <property type="match status" value="1"/>
</dbReference>
<evidence type="ECO:0000256" key="7">
    <source>
        <dbReference type="PROSITE-ProRule" id="PRU10099"/>
    </source>
</evidence>
<organism evidence="12 13">
    <name type="scientific">Selenobaculum gibii</name>
    <dbReference type="NCBI Taxonomy" id="3054208"/>
    <lineage>
        <taxon>Bacteria</taxon>
        <taxon>Bacillati</taxon>
        <taxon>Bacillota</taxon>
        <taxon>Negativicutes</taxon>
        <taxon>Selenomonadales</taxon>
        <taxon>Selenomonadaceae</taxon>
        <taxon>Selenobaculum</taxon>
    </lineage>
</organism>
<dbReference type="PANTHER" id="PTHR11707">
    <property type="entry name" value="L-ASPARAGINASE"/>
    <property type="match status" value="1"/>
</dbReference>
<dbReference type="PRINTS" id="PR00139">
    <property type="entry name" value="ASNGLNASE"/>
</dbReference>
<feature type="domain" description="L-asparaginase N-terminal" evidence="10">
    <location>
        <begin position="6"/>
        <end position="198"/>
    </location>
</feature>
<dbReference type="InterPro" id="IPR036152">
    <property type="entry name" value="Asp/glu_Ase-like_sf"/>
</dbReference>
<evidence type="ECO:0000256" key="1">
    <source>
        <dbReference type="ARBA" id="ARBA00010518"/>
    </source>
</evidence>
<dbReference type="GO" id="GO:0004067">
    <property type="term" value="F:asparaginase activity"/>
    <property type="evidence" value="ECO:0007669"/>
    <property type="project" value="UniProtKB-UniRule"/>
</dbReference>
<evidence type="ECO:0000259" key="10">
    <source>
        <dbReference type="Pfam" id="PF00710"/>
    </source>
</evidence>
<dbReference type="Gene3D" id="3.40.50.40">
    <property type="match status" value="1"/>
</dbReference>
<evidence type="ECO:0000256" key="6">
    <source>
        <dbReference type="PIRSR" id="PIRSR001220-2"/>
    </source>
</evidence>
<dbReference type="EC" id="3.5.1.1" evidence="2"/>
<dbReference type="AlphaFoldDB" id="A0A9Y2AEF4"/>
<feature type="binding site" evidence="6">
    <location>
        <begin position="95"/>
        <end position="96"/>
    </location>
    <ligand>
        <name>substrate</name>
    </ligand>
</feature>
<keyword evidence="3" id="KW-0378">Hydrolase</keyword>
<comment type="catalytic activity">
    <reaction evidence="4">
        <text>L-asparagine + H2O = L-aspartate + NH4(+)</text>
        <dbReference type="Rhea" id="RHEA:21016"/>
        <dbReference type="ChEBI" id="CHEBI:15377"/>
        <dbReference type="ChEBI" id="CHEBI:28938"/>
        <dbReference type="ChEBI" id="CHEBI:29991"/>
        <dbReference type="ChEBI" id="CHEBI:58048"/>
        <dbReference type="EC" id="3.5.1.1"/>
    </reaction>
</comment>
<keyword evidence="13" id="KW-1185">Reference proteome</keyword>
<dbReference type="Proteomes" id="UP001243623">
    <property type="component" value="Chromosome"/>
</dbReference>
<dbReference type="GO" id="GO:0006528">
    <property type="term" value="P:asparagine metabolic process"/>
    <property type="evidence" value="ECO:0007669"/>
    <property type="project" value="InterPro"/>
</dbReference>
<dbReference type="Pfam" id="PF17763">
    <property type="entry name" value="Asparaginase_C"/>
    <property type="match status" value="1"/>
</dbReference>
<evidence type="ECO:0000259" key="11">
    <source>
        <dbReference type="Pfam" id="PF17763"/>
    </source>
</evidence>
<dbReference type="RefSeq" id="WP_147670422.1">
    <property type="nucleotide sequence ID" value="NZ_CP120678.1"/>
</dbReference>
<dbReference type="InterPro" id="IPR037152">
    <property type="entry name" value="L-asparaginase_N_sf"/>
</dbReference>
<dbReference type="EMBL" id="CP120678">
    <property type="protein sequence ID" value="WIW70045.1"/>
    <property type="molecule type" value="Genomic_DNA"/>
</dbReference>
<dbReference type="PROSITE" id="PS51732">
    <property type="entry name" value="ASN_GLN_ASE_3"/>
    <property type="match status" value="1"/>
</dbReference>
<gene>
    <name evidence="12" type="ORF">P3F81_09055</name>
</gene>
<dbReference type="PROSITE" id="PS00144">
    <property type="entry name" value="ASN_GLN_ASE_1"/>
    <property type="match status" value="1"/>
</dbReference>
<dbReference type="NCBIfam" id="TIGR00520">
    <property type="entry name" value="asnASE_II"/>
    <property type="match status" value="1"/>
</dbReference>
<dbReference type="FunFam" id="3.40.50.1170:FF:000001">
    <property type="entry name" value="L-asparaginase 2"/>
    <property type="match status" value="1"/>
</dbReference>
<dbReference type="InterPro" id="IPR027473">
    <property type="entry name" value="L-asparaginase_C"/>
</dbReference>
<dbReference type="InterPro" id="IPR006034">
    <property type="entry name" value="Asparaginase/glutaminase-like"/>
</dbReference>
<dbReference type="PIRSF" id="PIRSF001220">
    <property type="entry name" value="L-ASNase_gatD"/>
    <property type="match status" value="1"/>
</dbReference>
<name>A0A9Y2AEF4_9FIRM</name>